<dbReference type="InterPro" id="IPR001841">
    <property type="entry name" value="Znf_RING"/>
</dbReference>
<dbReference type="GO" id="GO:0061630">
    <property type="term" value="F:ubiquitin protein ligase activity"/>
    <property type="evidence" value="ECO:0007669"/>
    <property type="project" value="TreeGrafter"/>
</dbReference>
<dbReference type="AlphaFoldDB" id="A0A9P0NSZ8"/>
<dbReference type="PROSITE" id="PS50089">
    <property type="entry name" value="ZF_RING_2"/>
    <property type="match status" value="1"/>
</dbReference>
<dbReference type="GO" id="GO:0005737">
    <property type="term" value="C:cytoplasm"/>
    <property type="evidence" value="ECO:0007669"/>
    <property type="project" value="TreeGrafter"/>
</dbReference>
<proteinExistence type="predicted"/>
<evidence type="ECO:0000313" key="7">
    <source>
        <dbReference type="Proteomes" id="UP001152888"/>
    </source>
</evidence>
<dbReference type="SUPFAM" id="SSF57850">
    <property type="entry name" value="RING/U-box"/>
    <property type="match status" value="1"/>
</dbReference>
<dbReference type="InterPro" id="IPR049548">
    <property type="entry name" value="Sina-like_RING"/>
</dbReference>
<keyword evidence="3" id="KW-0862">Zinc</keyword>
<protein>
    <recommendedName>
        <fullName evidence="5">RING-type domain-containing protein</fullName>
    </recommendedName>
</protein>
<dbReference type="InterPro" id="IPR052088">
    <property type="entry name" value="E3_ubiquitin-ligase_SINA"/>
</dbReference>
<evidence type="ECO:0000256" key="3">
    <source>
        <dbReference type="ARBA" id="ARBA00022833"/>
    </source>
</evidence>
<sequence length="325" mass="36809">MEKALFVTEGDLLYSKLQCVECGKCLSVGPVSEMGDGYVCGRCFPERMPVPLYATIAEHFTFPCSFADCDAELKWGDVKEHESLCFFRDMSCPYIGCVETYKLMYCLSHFKVMHVVHYGIFCSDYISVNVLNYVADLHCIAYKENVFLVFIKLSRDPTNGNIEARFSVTFAAIETDGSRIECEVKIMINPDNTVKKVFKFDDMEEYTDTQHCLGCSGGFCDKPGHRNNGSISFTNVLEFRTENLFSYSIRIYEKKTSGSRIAECPVCYVVFDSPIYQCLTGHSFCSTCYNSLSTCPICRVQISGEPIRNFALEGIMKECDKVYPD</sequence>
<evidence type="ECO:0000313" key="6">
    <source>
        <dbReference type="EMBL" id="CAH1954961.1"/>
    </source>
</evidence>
<dbReference type="PANTHER" id="PTHR10315">
    <property type="entry name" value="E3 UBIQUITIN PROTEIN LIGASE SIAH"/>
    <property type="match status" value="1"/>
</dbReference>
<accession>A0A9P0NSZ8</accession>
<evidence type="ECO:0000256" key="4">
    <source>
        <dbReference type="PROSITE-ProRule" id="PRU00175"/>
    </source>
</evidence>
<dbReference type="GO" id="GO:0008270">
    <property type="term" value="F:zinc ion binding"/>
    <property type="evidence" value="ECO:0007669"/>
    <property type="project" value="UniProtKB-KW"/>
</dbReference>
<name>A0A9P0NSZ8_ACAOB</name>
<keyword evidence="1" id="KW-0479">Metal-binding</keyword>
<evidence type="ECO:0000256" key="1">
    <source>
        <dbReference type="ARBA" id="ARBA00022723"/>
    </source>
</evidence>
<evidence type="ECO:0000259" key="5">
    <source>
        <dbReference type="PROSITE" id="PS50089"/>
    </source>
</evidence>
<dbReference type="Proteomes" id="UP001152888">
    <property type="component" value="Unassembled WGS sequence"/>
</dbReference>
<dbReference type="InterPro" id="IPR013083">
    <property type="entry name" value="Znf_RING/FYVE/PHD"/>
</dbReference>
<keyword evidence="2 4" id="KW-0863">Zinc-finger</keyword>
<keyword evidence="7" id="KW-1185">Reference proteome</keyword>
<dbReference type="Gene3D" id="3.30.40.10">
    <property type="entry name" value="Zinc/RING finger domain, C3HC4 (zinc finger)"/>
    <property type="match status" value="2"/>
</dbReference>
<feature type="domain" description="RING-type" evidence="5">
    <location>
        <begin position="264"/>
        <end position="299"/>
    </location>
</feature>
<dbReference type="EMBL" id="CAKOFQ010006656">
    <property type="protein sequence ID" value="CAH1954961.1"/>
    <property type="molecule type" value="Genomic_DNA"/>
</dbReference>
<dbReference type="OrthoDB" id="6677380at2759"/>
<gene>
    <name evidence="6" type="ORF">ACAOBT_LOCUS840</name>
</gene>
<dbReference type="PANTHER" id="PTHR10315:SF117">
    <property type="entry name" value="RING-TYPE E3 UBIQUITIN TRANSFERASE"/>
    <property type="match status" value="1"/>
</dbReference>
<dbReference type="SUPFAM" id="SSF49599">
    <property type="entry name" value="TRAF domain-like"/>
    <property type="match status" value="1"/>
</dbReference>
<evidence type="ECO:0000256" key="2">
    <source>
        <dbReference type="ARBA" id="ARBA00022771"/>
    </source>
</evidence>
<organism evidence="6 7">
    <name type="scientific">Acanthoscelides obtectus</name>
    <name type="common">Bean weevil</name>
    <name type="synonym">Bruchus obtectus</name>
    <dbReference type="NCBI Taxonomy" id="200917"/>
    <lineage>
        <taxon>Eukaryota</taxon>
        <taxon>Metazoa</taxon>
        <taxon>Ecdysozoa</taxon>
        <taxon>Arthropoda</taxon>
        <taxon>Hexapoda</taxon>
        <taxon>Insecta</taxon>
        <taxon>Pterygota</taxon>
        <taxon>Neoptera</taxon>
        <taxon>Endopterygota</taxon>
        <taxon>Coleoptera</taxon>
        <taxon>Polyphaga</taxon>
        <taxon>Cucujiformia</taxon>
        <taxon>Chrysomeloidea</taxon>
        <taxon>Chrysomelidae</taxon>
        <taxon>Bruchinae</taxon>
        <taxon>Bruchini</taxon>
        <taxon>Acanthoscelides</taxon>
    </lineage>
</organism>
<dbReference type="Pfam" id="PF21362">
    <property type="entry name" value="Sina_RING"/>
    <property type="match status" value="1"/>
</dbReference>
<reference evidence="6" key="1">
    <citation type="submission" date="2022-03" db="EMBL/GenBank/DDBJ databases">
        <authorList>
            <person name="Sayadi A."/>
        </authorList>
    </citation>
    <scope>NUCLEOTIDE SEQUENCE</scope>
</reference>
<comment type="caution">
    <text evidence="6">The sequence shown here is derived from an EMBL/GenBank/DDBJ whole genome shotgun (WGS) entry which is preliminary data.</text>
</comment>